<organism evidence="5 6">
    <name type="scientific">Promethearchaeum syntrophicum</name>
    <dbReference type="NCBI Taxonomy" id="2594042"/>
    <lineage>
        <taxon>Archaea</taxon>
        <taxon>Promethearchaeati</taxon>
        <taxon>Promethearchaeota</taxon>
        <taxon>Promethearchaeia</taxon>
        <taxon>Promethearchaeales</taxon>
        <taxon>Promethearchaeaceae</taxon>
        <taxon>Promethearchaeum</taxon>
    </lineage>
</organism>
<dbReference type="Proteomes" id="UP000321408">
    <property type="component" value="Chromosome"/>
</dbReference>
<dbReference type="InterPro" id="IPR004038">
    <property type="entry name" value="Ribosomal_eL8/eL30/eS12/Gad45"/>
</dbReference>
<evidence type="ECO:0000313" key="5">
    <source>
        <dbReference type="EMBL" id="QEE17549.1"/>
    </source>
</evidence>
<evidence type="ECO:0000256" key="3">
    <source>
        <dbReference type="ARBA" id="ARBA00023274"/>
    </source>
</evidence>
<reference evidence="5 6" key="2">
    <citation type="journal article" date="2024" name="Int. J. Syst. Evol. Microbiol.">
        <title>Promethearchaeum syntrophicum gen. nov., sp. nov., an anaerobic, obligately syntrophic archaeon, the first isolate of the lineage 'Asgard' archaea, and proposal of the new archaeal phylum Promethearchaeota phyl. nov. and kingdom Promethearchaeati regn. nov.</title>
        <authorList>
            <person name="Imachi H."/>
            <person name="Nobu M.K."/>
            <person name="Kato S."/>
            <person name="Takaki Y."/>
            <person name="Miyazaki M."/>
            <person name="Miyata M."/>
            <person name="Ogawara M."/>
            <person name="Saito Y."/>
            <person name="Sakai S."/>
            <person name="Tahara Y.O."/>
            <person name="Takano Y."/>
            <person name="Tasumi E."/>
            <person name="Uematsu K."/>
            <person name="Yoshimura T."/>
            <person name="Itoh T."/>
            <person name="Ohkuma M."/>
            <person name="Takai K."/>
        </authorList>
    </citation>
    <scope>NUCLEOTIDE SEQUENCE [LARGE SCALE GENOMIC DNA]</scope>
    <source>
        <strain evidence="5 6">MK-D1</strain>
    </source>
</reference>
<dbReference type="KEGG" id="psyt:DSAG12_03386"/>
<dbReference type="Pfam" id="PF01248">
    <property type="entry name" value="Ribosomal_L7Ae"/>
    <property type="match status" value="1"/>
</dbReference>
<name>A0A5B9DE06_9ARCH</name>
<evidence type="ECO:0000256" key="1">
    <source>
        <dbReference type="ARBA" id="ARBA00007337"/>
    </source>
</evidence>
<dbReference type="GO" id="GO:1990904">
    <property type="term" value="C:ribonucleoprotein complex"/>
    <property type="evidence" value="ECO:0007669"/>
    <property type="project" value="UniProtKB-KW"/>
</dbReference>
<reference evidence="5 6" key="1">
    <citation type="journal article" date="2020" name="Nature">
        <title>Isolation of an archaeon at the prokaryote-eukaryote interface.</title>
        <authorList>
            <person name="Imachi H."/>
            <person name="Nobu M.K."/>
            <person name="Nakahara N."/>
            <person name="Morono Y."/>
            <person name="Ogawara M."/>
            <person name="Takaki Y."/>
            <person name="Takano Y."/>
            <person name="Uematsu K."/>
            <person name="Ikuta T."/>
            <person name="Ito M."/>
            <person name="Matsui Y."/>
            <person name="Miyazaki M."/>
            <person name="Murata K."/>
            <person name="Saito Y."/>
            <person name="Sakai S."/>
            <person name="Song C."/>
            <person name="Tasumi E."/>
            <person name="Yamanaka Y."/>
            <person name="Yamaguchi T."/>
            <person name="Kamagata Y."/>
            <person name="Tamaki H."/>
            <person name="Takai K."/>
        </authorList>
    </citation>
    <scope>NUCLEOTIDE SEQUENCE [LARGE SCALE GENOMIC DNA]</scope>
    <source>
        <strain evidence="5 6">MK-D1</strain>
    </source>
</reference>
<dbReference type="InterPro" id="IPR018492">
    <property type="entry name" value="Ribosomal_eL8/Nhp2"/>
</dbReference>
<dbReference type="PANTHER" id="PTHR23105">
    <property type="entry name" value="RIBOSOMAL PROTEIN L7AE FAMILY MEMBER"/>
    <property type="match status" value="1"/>
</dbReference>
<dbReference type="PRINTS" id="PR00881">
    <property type="entry name" value="L7ARS6FAMILY"/>
</dbReference>
<dbReference type="InterPro" id="IPR029064">
    <property type="entry name" value="Ribosomal_eL30-like_sf"/>
</dbReference>
<dbReference type="GeneID" id="41331354"/>
<proteinExistence type="inferred from homology"/>
<dbReference type="PRINTS" id="PR00884">
    <property type="entry name" value="RIBOSOMALHS6"/>
</dbReference>
<dbReference type="InterPro" id="IPR050257">
    <property type="entry name" value="eL8/uL1-like"/>
</dbReference>
<evidence type="ECO:0000256" key="2">
    <source>
        <dbReference type="ARBA" id="ARBA00022980"/>
    </source>
</evidence>
<dbReference type="GO" id="GO:0003723">
    <property type="term" value="F:RNA binding"/>
    <property type="evidence" value="ECO:0007669"/>
    <property type="project" value="InterPro"/>
</dbReference>
<dbReference type="AlphaFoldDB" id="A0A5B9DE06"/>
<feature type="domain" description="Ribosomal protein eL8/eL30/eS12/Gadd45" evidence="4">
    <location>
        <begin position="22"/>
        <end position="105"/>
    </location>
</feature>
<dbReference type="OrthoDB" id="25810at2157"/>
<dbReference type="Gene3D" id="3.30.1330.30">
    <property type="match status" value="1"/>
</dbReference>
<sequence>MSYVDYDVPDALKNKVLDFVKNTVKKNGRIKKGMNECTKSIERSKAKLVVIASDISPAEIVMHLPPIAQEKKIPYVFVNTKAELGKAAEIHTPCSALAILEFDKSIEADFKEILKQTSNLRK</sequence>
<keyword evidence="6" id="KW-1185">Reference proteome</keyword>
<keyword evidence="2" id="KW-0689">Ribosomal protein</keyword>
<dbReference type="GO" id="GO:0005840">
    <property type="term" value="C:ribosome"/>
    <property type="evidence" value="ECO:0007669"/>
    <property type="project" value="UniProtKB-KW"/>
</dbReference>
<gene>
    <name evidence="5" type="ORF">DSAG12_03386</name>
</gene>
<dbReference type="RefSeq" id="WP_147664440.1">
    <property type="nucleotide sequence ID" value="NZ_CP042905.2"/>
</dbReference>
<evidence type="ECO:0000259" key="4">
    <source>
        <dbReference type="Pfam" id="PF01248"/>
    </source>
</evidence>
<protein>
    <submittedName>
        <fullName evidence="5">Ribosomal L7Ae/L30e/S12e/Gadd45 family protein</fullName>
    </submittedName>
</protein>
<evidence type="ECO:0000313" key="6">
    <source>
        <dbReference type="Proteomes" id="UP000321408"/>
    </source>
</evidence>
<accession>A0A5B9DE06</accession>
<keyword evidence="3" id="KW-0687">Ribonucleoprotein</keyword>
<comment type="similarity">
    <text evidence="1">Belongs to the eukaryotic ribosomal protein eL8 family.</text>
</comment>
<dbReference type="EMBL" id="CP042905">
    <property type="protein sequence ID" value="QEE17549.1"/>
    <property type="molecule type" value="Genomic_DNA"/>
</dbReference>
<dbReference type="SUPFAM" id="SSF55315">
    <property type="entry name" value="L30e-like"/>
    <property type="match status" value="1"/>
</dbReference>